<keyword evidence="3" id="KW-0479">Metal-binding</keyword>
<evidence type="ECO:0000256" key="13">
    <source>
        <dbReference type="ARBA" id="ARBA00023204"/>
    </source>
</evidence>
<keyword evidence="11" id="KW-0267">Excision nuclease</keyword>
<evidence type="ECO:0000256" key="14">
    <source>
        <dbReference type="ARBA" id="ARBA00038000"/>
    </source>
</evidence>
<proteinExistence type="inferred from homology"/>
<dbReference type="InterPro" id="IPR004602">
    <property type="entry name" value="UvrA"/>
</dbReference>
<dbReference type="Gene3D" id="3.30.1490.20">
    <property type="entry name" value="ATP-grasp fold, A domain"/>
    <property type="match status" value="2"/>
</dbReference>
<dbReference type="InterPro" id="IPR041552">
    <property type="entry name" value="UvrA_DNA-bd"/>
</dbReference>
<evidence type="ECO:0000256" key="5">
    <source>
        <dbReference type="ARBA" id="ARBA00022741"/>
    </source>
</evidence>
<dbReference type="Gene3D" id="3.40.50.300">
    <property type="entry name" value="P-loop containing nucleotide triphosphate hydrolases"/>
    <property type="match status" value="4"/>
</dbReference>
<dbReference type="SMART" id="SM00382">
    <property type="entry name" value="AAA"/>
    <property type="match status" value="3"/>
</dbReference>
<dbReference type="STRING" id="335543.Sfum_0731"/>
<evidence type="ECO:0000256" key="10">
    <source>
        <dbReference type="ARBA" id="ARBA00022840"/>
    </source>
</evidence>
<dbReference type="SUPFAM" id="SSF52540">
    <property type="entry name" value="P-loop containing nucleoside triphosphate hydrolases"/>
    <property type="match status" value="4"/>
</dbReference>
<evidence type="ECO:0000256" key="9">
    <source>
        <dbReference type="ARBA" id="ARBA00022833"/>
    </source>
</evidence>
<dbReference type="GO" id="GO:0009380">
    <property type="term" value="C:excinuclease repair complex"/>
    <property type="evidence" value="ECO:0007669"/>
    <property type="project" value="InterPro"/>
</dbReference>
<dbReference type="InterPro" id="IPR017871">
    <property type="entry name" value="ABC_transporter-like_CS"/>
</dbReference>
<protein>
    <recommendedName>
        <fullName evidence="15">UvrABC system protein A</fullName>
    </recommendedName>
    <alternativeName>
        <fullName evidence="16">Excinuclease ABC subunit A</fullName>
    </alternativeName>
</protein>
<dbReference type="Pfam" id="PF17760">
    <property type="entry name" value="UvrA_inter"/>
    <property type="match status" value="2"/>
</dbReference>
<dbReference type="InterPro" id="IPR041102">
    <property type="entry name" value="UvrA_inter"/>
</dbReference>
<dbReference type="PANTHER" id="PTHR43152">
    <property type="entry name" value="UVRABC SYSTEM PROTEIN A"/>
    <property type="match status" value="1"/>
</dbReference>
<dbReference type="Gene3D" id="1.10.8.280">
    <property type="entry name" value="ABC transporter ATPase domain-like"/>
    <property type="match status" value="2"/>
</dbReference>
<dbReference type="GO" id="GO:0005737">
    <property type="term" value="C:cytoplasm"/>
    <property type="evidence" value="ECO:0007669"/>
    <property type="project" value="UniProtKB-SubCell"/>
</dbReference>
<dbReference type="Pfam" id="PF17755">
    <property type="entry name" value="UvrA_DNA-bind"/>
    <property type="match status" value="1"/>
</dbReference>
<keyword evidence="6" id="KW-0227">DNA damage</keyword>
<evidence type="ECO:0000259" key="17">
    <source>
        <dbReference type="PROSITE" id="PS50893"/>
    </source>
</evidence>
<evidence type="ECO:0000256" key="15">
    <source>
        <dbReference type="ARBA" id="ARBA00039316"/>
    </source>
</evidence>
<organism evidence="18 19">
    <name type="scientific">Syntrophobacter fumaroxidans (strain DSM 10017 / MPOB)</name>
    <dbReference type="NCBI Taxonomy" id="335543"/>
    <lineage>
        <taxon>Bacteria</taxon>
        <taxon>Pseudomonadati</taxon>
        <taxon>Thermodesulfobacteriota</taxon>
        <taxon>Syntrophobacteria</taxon>
        <taxon>Syntrophobacterales</taxon>
        <taxon>Syntrophobacteraceae</taxon>
        <taxon>Syntrophobacter</taxon>
    </lineage>
</organism>
<dbReference type="GO" id="GO:0006289">
    <property type="term" value="P:nucleotide-excision repair"/>
    <property type="evidence" value="ECO:0007669"/>
    <property type="project" value="InterPro"/>
</dbReference>
<dbReference type="InParanoid" id="A0LG77"/>
<keyword evidence="13" id="KW-0234">DNA repair</keyword>
<evidence type="ECO:0000256" key="12">
    <source>
        <dbReference type="ARBA" id="ARBA00023125"/>
    </source>
</evidence>
<evidence type="ECO:0000256" key="11">
    <source>
        <dbReference type="ARBA" id="ARBA00022881"/>
    </source>
</evidence>
<evidence type="ECO:0000256" key="1">
    <source>
        <dbReference type="ARBA" id="ARBA00004496"/>
    </source>
</evidence>
<dbReference type="RefSeq" id="WP_011697602.1">
    <property type="nucleotide sequence ID" value="NC_008554.1"/>
</dbReference>
<keyword evidence="12" id="KW-0238">DNA-binding</keyword>
<dbReference type="GO" id="GO:0016887">
    <property type="term" value="F:ATP hydrolysis activity"/>
    <property type="evidence" value="ECO:0007669"/>
    <property type="project" value="InterPro"/>
</dbReference>
<comment type="subcellular location">
    <subcellularLocation>
        <location evidence="1">Cytoplasm</location>
    </subcellularLocation>
</comment>
<evidence type="ECO:0000256" key="2">
    <source>
        <dbReference type="ARBA" id="ARBA00022490"/>
    </source>
</evidence>
<evidence type="ECO:0000256" key="4">
    <source>
        <dbReference type="ARBA" id="ARBA00022737"/>
    </source>
</evidence>
<dbReference type="PANTHER" id="PTHR43152:SF3">
    <property type="entry name" value="UVRABC SYSTEM PROTEIN A"/>
    <property type="match status" value="1"/>
</dbReference>
<dbReference type="NCBIfam" id="TIGR00630">
    <property type="entry name" value="uvra"/>
    <property type="match status" value="2"/>
</dbReference>
<dbReference type="GO" id="GO:0004518">
    <property type="term" value="F:nuclease activity"/>
    <property type="evidence" value="ECO:0007669"/>
    <property type="project" value="UniProtKB-KW"/>
</dbReference>
<dbReference type="EMBL" id="CP000478">
    <property type="protein sequence ID" value="ABK16429.1"/>
    <property type="molecule type" value="Genomic_DNA"/>
</dbReference>
<dbReference type="PROSITE" id="PS00211">
    <property type="entry name" value="ABC_TRANSPORTER_1"/>
    <property type="match status" value="1"/>
</dbReference>
<evidence type="ECO:0000256" key="6">
    <source>
        <dbReference type="ARBA" id="ARBA00022763"/>
    </source>
</evidence>
<keyword evidence="9" id="KW-0862">Zinc</keyword>
<dbReference type="OrthoDB" id="9809851at2"/>
<dbReference type="Proteomes" id="UP000001784">
    <property type="component" value="Chromosome"/>
</dbReference>
<dbReference type="eggNOG" id="COG0178">
    <property type="taxonomic scope" value="Bacteria"/>
</dbReference>
<dbReference type="InterPro" id="IPR027417">
    <property type="entry name" value="P-loop_NTPase"/>
</dbReference>
<evidence type="ECO:0000256" key="16">
    <source>
        <dbReference type="ARBA" id="ARBA00042156"/>
    </source>
</evidence>
<keyword evidence="19" id="KW-1185">Reference proteome</keyword>
<gene>
    <name evidence="18" type="ordered locus">Sfum_0731</name>
</gene>
<evidence type="ECO:0000313" key="19">
    <source>
        <dbReference type="Proteomes" id="UP000001784"/>
    </source>
</evidence>
<keyword evidence="10" id="KW-0067">ATP-binding</keyword>
<name>A0LG77_SYNFM</name>
<evidence type="ECO:0000256" key="7">
    <source>
        <dbReference type="ARBA" id="ARBA00022769"/>
    </source>
</evidence>
<reference evidence="18 19" key="1">
    <citation type="submission" date="2006-10" db="EMBL/GenBank/DDBJ databases">
        <title>Complete sequence of Syntrophobacter fumaroxidans MPOB.</title>
        <authorList>
            <consortium name="US DOE Joint Genome Institute"/>
            <person name="Copeland A."/>
            <person name="Lucas S."/>
            <person name="Lapidus A."/>
            <person name="Barry K."/>
            <person name="Detter J.C."/>
            <person name="Glavina del Rio T."/>
            <person name="Hammon N."/>
            <person name="Israni S."/>
            <person name="Pitluck S."/>
            <person name="Goltsman E.G."/>
            <person name="Martinez M."/>
            <person name="Schmutz J."/>
            <person name="Larimer F."/>
            <person name="Land M."/>
            <person name="Hauser L."/>
            <person name="Kyrpides N."/>
            <person name="Kim E."/>
            <person name="Boone D.R."/>
            <person name="Brockman F."/>
            <person name="Culley D."/>
            <person name="Ferry J."/>
            <person name="Gunsalus R."/>
            <person name="McInerney M.J."/>
            <person name="Morrison M."/>
            <person name="Plugge C."/>
            <person name="Rohlin L."/>
            <person name="Scholten J."/>
            <person name="Sieber J."/>
            <person name="Stams A.J.M."/>
            <person name="Worm P."/>
            <person name="Henstra A.M."/>
            <person name="Richardson P."/>
        </authorList>
    </citation>
    <scope>NUCLEOTIDE SEQUENCE [LARGE SCALE GENOMIC DNA]</scope>
    <source>
        <strain evidence="19">DSM 10017 / MPOB</strain>
    </source>
</reference>
<dbReference type="InterPro" id="IPR003439">
    <property type="entry name" value="ABC_transporter-like_ATP-bd"/>
</dbReference>
<accession>A0LG77</accession>
<keyword evidence="7" id="KW-0228">DNA excision</keyword>
<dbReference type="InterPro" id="IPR003593">
    <property type="entry name" value="AAA+_ATPase"/>
</dbReference>
<dbReference type="GO" id="GO:0003677">
    <property type="term" value="F:DNA binding"/>
    <property type="evidence" value="ECO:0007669"/>
    <property type="project" value="UniProtKB-KW"/>
</dbReference>
<comment type="similarity">
    <text evidence="14">Belongs to the ABC transporter superfamily. UvrA family.</text>
</comment>
<dbReference type="HOGENOM" id="CLU_001370_3_0_7"/>
<dbReference type="InterPro" id="IPR013815">
    <property type="entry name" value="ATP_grasp_subdomain_1"/>
</dbReference>
<keyword evidence="8" id="KW-0863">Zinc-finger</keyword>
<evidence type="ECO:0000256" key="8">
    <source>
        <dbReference type="ARBA" id="ARBA00022771"/>
    </source>
</evidence>
<keyword evidence="5" id="KW-0547">Nucleotide-binding</keyword>
<dbReference type="PROSITE" id="PS50893">
    <property type="entry name" value="ABC_TRANSPORTER_2"/>
    <property type="match status" value="1"/>
</dbReference>
<sequence>MPKKSSPNGNEPLIRLRGVRQHNLKNIDLDLPLNKLIAVSGLSGSGKSSLALHTLYAEGQRRYVETFSPYARQFLERMDPPEADLIEGIPPGIAIESGTAVRSSRSTVGTITEINDHLKLLYARLAVLHCPECDRPVARDTPESVYRSLQELPDRSRVLIAFPFLPDNSGDWVRSLVASGFLRLYVGGRTVELEEIGDAASEYGRGEVLVVVDRLSWGSAARERVADSLATAFHAGNGHAAVVVLPDTVKRFSSDLSCADCNPGLSFSPPTPNLFSFNSPLGACPECRGFGRTIGVDLDLVIPDRRLTLRRGAIKPFGTDRMETEDLMRFCAGEGIPVDVPFEDLDEKDREKIINGTKDYYGIKGYFEWLEGKTYKMHVRVFLSRYRAYTRCRSCAGTRYRPETLLYRLHGETIGALSAWSIEKCAEFFSGGWPELARDPAAELLVKEVRSRLEFLRAVGLEYLSLDRQSRTLSGGEVQRVHLTRALGSAMVNVLYVLDEPSVGLHARDQKRLMGQLRRLVDIGNTVVVVEHDPDMIRFCDLVVDMGPEGGEKGGEIVYRGTPEGMKREKRSLTGGYLSGRLEVGCELRRRRRPENGRSLVLRGARENNLKNVTVEFPLGILVGVSGVSGSGKSTLVEKSLYYNWLRKMGRATEAPGALDAMEGAEWIEEVVLVDQQAIGRTPRANLLTYSRAIDPIRKLLAQTPEAVARGYPASHFSFNVPGGRCELCKGEGFERVEMQFLADVLIRCPQCNGLRFKDEILEVRARGLSIGDMLEATARELMDRFADHEPLVKALQPIQDIGLGYLRLGQPLSTLSGGEAQRLKLVHFLAAGRPSSNGRHRLFILDEPTTGLHPHDLQKLVVVLRRLVDLGHSVLVVEHNLDFLKSCDWLIDLGPGGGEHGGEVVATGPPEAVAAHPESCTGRFLREKLEGALGARAEAAPFDPGEDGAAGSPSREIVIRGAREHNLQVDEIRLPRNEMIVLTGLSGSGKSSLAFDVLFAEGQRRYLECLSAYVRQYFKIMEKPDVEQILGLPPTIAIEQRTSRLNRRSTVATITEIYHFLRLLYSKLGRQHCPDCGRELASLTYDQILSMVEAEARKGNNLLLAPLVRGRKGIYRDLFMRLRKMGFEKVRVDGQWMPLDPVPEIARHREHDIEVLVSAAGTKKGPRATLAERVRQALSLGAGTLHLEGNESRVYSQRLYCPACEKGLAPLDPRLFSFNSRHGACPSCTGLGTVRQFSVERLLGPPDMPLKDGLLGFLRSQVWPKGLKTEGRKLERFWIDRLGIDPGRPWRELPEDAREAMLHGRGRGAPGLLAVLERVKEEDSAWSSLEPFHDDVVCPECGGRRLNRQARSVAVQGLGIGDLTSLAISDFLRKWKRFRFDPKDRPIVAPISREVAERVSFLQKVGLDYLALDRAGDTLSGGETQRIRLAAQLGSNLRGVCYVLDEPTIGLHPVDNGRLLESLARLKEKGNTILVVEHDADTMRQADTLVELGPEAGRGGGRLTAQGSFEALCGDARTLTGAWFSRSLDDLYLASDRKTPGESGWLEIKGASARNLKKIDVRVPLGALTVVTGVSGAGKSTLVHEVVYRGLRERLGGRYKVRAPAELESMSGHDAVQRVLEVDHNPIGRTPRSTPATYVGIWDEIRKIFAMLPESRARGFNPGRFSYNVKGGRCESCKGQGEIRVEMSFLPDVSVPCETCGGSRFNTETLAARYKGKSIADVLKMTIDEAAELFDAYPRVAKPLRVLTDLGLGYLAIGQSSPTLSGGEAQRIKLASELGNNRTHTLYVLDEPTTGLHRADVKKLVDVLRALSAHGHTVLVIEHNMDFVWAADYVIDIGPGSGAKGGRVVAKGAPAELLAQGERSATARALVDHYGIEGKGCAQQEVRRGSRGTG</sequence>
<evidence type="ECO:0000256" key="3">
    <source>
        <dbReference type="ARBA" id="ARBA00022723"/>
    </source>
</evidence>
<dbReference type="KEGG" id="sfu:Sfum_0731"/>
<dbReference type="GO" id="GO:0005524">
    <property type="term" value="F:ATP binding"/>
    <property type="evidence" value="ECO:0007669"/>
    <property type="project" value="UniProtKB-KW"/>
</dbReference>
<evidence type="ECO:0000313" key="18">
    <source>
        <dbReference type="EMBL" id="ABK16429.1"/>
    </source>
</evidence>
<keyword evidence="2" id="KW-0963">Cytoplasm</keyword>
<dbReference type="Gene3D" id="1.20.1580.10">
    <property type="entry name" value="ABC transporter ATPase like domain"/>
    <property type="match status" value="4"/>
</dbReference>
<dbReference type="GO" id="GO:0008270">
    <property type="term" value="F:zinc ion binding"/>
    <property type="evidence" value="ECO:0007669"/>
    <property type="project" value="UniProtKB-KW"/>
</dbReference>
<keyword evidence="4" id="KW-0677">Repeat</keyword>
<feature type="domain" description="ABC transporter" evidence="17">
    <location>
        <begin position="1527"/>
        <end position="1871"/>
    </location>
</feature>